<comment type="subcellular location">
    <subcellularLocation>
        <location evidence="1">Nucleus</location>
    </subcellularLocation>
</comment>
<dbReference type="Gene3D" id="1.10.1240.40">
    <property type="entry name" value="ENT domain"/>
    <property type="match status" value="1"/>
</dbReference>
<gene>
    <name evidence="4" type="ORF">F3Y22_tig00111310pilonHSYRG00024</name>
</gene>
<dbReference type="InterPro" id="IPR036142">
    <property type="entry name" value="ENT_dom-like_sf"/>
</dbReference>
<comment type="caution">
    <text evidence="4">The sequence shown here is derived from an EMBL/GenBank/DDBJ whole genome shotgun (WGS) entry which is preliminary data.</text>
</comment>
<dbReference type="InterPro" id="IPR033485">
    <property type="entry name" value="EMSY-LIKE_plant"/>
</dbReference>
<dbReference type="InterPro" id="IPR005491">
    <property type="entry name" value="ENT_dom"/>
</dbReference>
<evidence type="ECO:0000256" key="1">
    <source>
        <dbReference type="ARBA" id="ARBA00004123"/>
    </source>
</evidence>
<dbReference type="Proteomes" id="UP000436088">
    <property type="component" value="Unassembled WGS sequence"/>
</dbReference>
<feature type="domain" description="ENT" evidence="3">
    <location>
        <begin position="174"/>
        <end position="234"/>
    </location>
</feature>
<accession>A0A6A2YQR3</accession>
<dbReference type="EMBL" id="VEPZ02001302">
    <property type="protein sequence ID" value="KAE8681710.1"/>
    <property type="molecule type" value="Genomic_DNA"/>
</dbReference>
<dbReference type="GO" id="GO:0005634">
    <property type="term" value="C:nucleus"/>
    <property type="evidence" value="ECO:0007669"/>
    <property type="project" value="UniProtKB-SubCell"/>
</dbReference>
<dbReference type="PANTHER" id="PTHR33432">
    <property type="entry name" value="PROTEIN EMSY-LIKE 4"/>
    <property type="match status" value="1"/>
</dbReference>
<keyword evidence="2" id="KW-0539">Nucleus</keyword>
<protein>
    <submittedName>
        <fullName evidence="4">Ammonium transporter 2</fullName>
    </submittedName>
</protein>
<dbReference type="GO" id="GO:0050832">
    <property type="term" value="P:defense response to fungus"/>
    <property type="evidence" value="ECO:0007669"/>
    <property type="project" value="InterPro"/>
</dbReference>
<keyword evidence="5" id="KW-1185">Reference proteome</keyword>
<dbReference type="PROSITE" id="PS51138">
    <property type="entry name" value="ENT"/>
    <property type="match status" value="1"/>
</dbReference>
<evidence type="ECO:0000256" key="2">
    <source>
        <dbReference type="ARBA" id="ARBA00023242"/>
    </source>
</evidence>
<sequence>MARGGSDDRGSMNFYRPRRAIRNDEATVSHRSYDGLSILEWERYEVQKRELGGGVKKRTRSMRLLLYRTLPLLKQVYDISSSHVGVDENFIKQSTNRNGRMQDTTPYCFHDSSSPVWSTEDSDQCSVASRSLNVDYVGQTSRKSLDNAPDNSDADSAFPYLCYKRDLPLSPVDKVYDMHKLEHRAYKSTVEALLSSGPLAWAKESLLTNLCFSLNISDEEHLLLLRYLLSTQAL</sequence>
<dbReference type="Pfam" id="PF03735">
    <property type="entry name" value="ENT"/>
    <property type="match status" value="1"/>
</dbReference>
<dbReference type="SUPFAM" id="SSF158639">
    <property type="entry name" value="ENT-like"/>
    <property type="match status" value="1"/>
</dbReference>
<evidence type="ECO:0000313" key="5">
    <source>
        <dbReference type="Proteomes" id="UP000436088"/>
    </source>
</evidence>
<name>A0A6A2YQR3_HIBSY</name>
<reference evidence="4" key="1">
    <citation type="submission" date="2019-09" db="EMBL/GenBank/DDBJ databases">
        <title>Draft genome information of white flower Hibiscus syriacus.</title>
        <authorList>
            <person name="Kim Y.-M."/>
        </authorList>
    </citation>
    <scope>NUCLEOTIDE SEQUENCE [LARGE SCALE GENOMIC DNA]</scope>
    <source>
        <strain evidence="4">YM2019G1</strain>
    </source>
</reference>
<dbReference type="AlphaFoldDB" id="A0A6A2YQR3"/>
<organism evidence="4 5">
    <name type="scientific">Hibiscus syriacus</name>
    <name type="common">Rose of Sharon</name>
    <dbReference type="NCBI Taxonomy" id="106335"/>
    <lineage>
        <taxon>Eukaryota</taxon>
        <taxon>Viridiplantae</taxon>
        <taxon>Streptophyta</taxon>
        <taxon>Embryophyta</taxon>
        <taxon>Tracheophyta</taxon>
        <taxon>Spermatophyta</taxon>
        <taxon>Magnoliopsida</taxon>
        <taxon>eudicotyledons</taxon>
        <taxon>Gunneridae</taxon>
        <taxon>Pentapetalae</taxon>
        <taxon>rosids</taxon>
        <taxon>malvids</taxon>
        <taxon>Malvales</taxon>
        <taxon>Malvaceae</taxon>
        <taxon>Malvoideae</taxon>
        <taxon>Hibiscus</taxon>
    </lineage>
</organism>
<proteinExistence type="predicted"/>
<dbReference type="PANTHER" id="PTHR33432:SF33">
    <property type="entry name" value="OS03G0796400 PROTEIN"/>
    <property type="match status" value="1"/>
</dbReference>
<evidence type="ECO:0000313" key="4">
    <source>
        <dbReference type="EMBL" id="KAE8681710.1"/>
    </source>
</evidence>
<dbReference type="SMART" id="SM01191">
    <property type="entry name" value="ENT"/>
    <property type="match status" value="1"/>
</dbReference>
<evidence type="ECO:0000259" key="3">
    <source>
        <dbReference type="PROSITE" id="PS51138"/>
    </source>
</evidence>